<name>A0A0U5AUY2_9BACL</name>
<dbReference type="PANTHER" id="PTHR34374">
    <property type="entry name" value="LARGE RIBOSOMAL RNA SUBUNIT ACCUMULATION PROTEIN YCED HOMOLOG 1, CHLOROPLASTIC"/>
    <property type="match status" value="1"/>
</dbReference>
<evidence type="ECO:0000313" key="2">
    <source>
        <dbReference type="Proteomes" id="UP000217696"/>
    </source>
</evidence>
<protein>
    <submittedName>
        <fullName evidence="1">Uncharacterized protein</fullName>
    </submittedName>
</protein>
<dbReference type="EMBL" id="AP017312">
    <property type="protein sequence ID" value="BAU27557.1"/>
    <property type="molecule type" value="Genomic_DNA"/>
</dbReference>
<dbReference type="InterPro" id="IPR003772">
    <property type="entry name" value="YceD"/>
</dbReference>
<dbReference type="Pfam" id="PF02620">
    <property type="entry name" value="YceD"/>
    <property type="match status" value="1"/>
</dbReference>
<sequence length="172" mass="19343">MKLQKNALIQLHGRHLPLDETVELNLTRRHLQLVEAKPAHFTGEAFAATGLFIVEGRLTGELTMECARCLKHFPYSYTVGIKETFMDEKAIEFEVNDEMEIHPIEGEEMDVTPYLEGAVLLELPHTLVCSDDCKGLCPECGTNRNDKDCGCVVERIDPRLAVLGELFGKQDK</sequence>
<evidence type="ECO:0000313" key="1">
    <source>
        <dbReference type="EMBL" id="BAU27557.1"/>
    </source>
</evidence>
<accession>A0A0U5AUY2</accession>
<dbReference type="PANTHER" id="PTHR34374:SF1">
    <property type="entry name" value="LARGE RIBOSOMAL RNA SUBUNIT ACCUMULATION PROTEIN YCED HOMOLOG 1, CHLOROPLASTIC"/>
    <property type="match status" value="1"/>
</dbReference>
<keyword evidence="2" id="KW-1185">Reference proteome</keyword>
<gene>
    <name evidence="1" type="ORF">CB4_01731</name>
</gene>
<dbReference type="Proteomes" id="UP000217696">
    <property type="component" value="Chromosome"/>
</dbReference>
<reference evidence="1 2" key="1">
    <citation type="submission" date="2015-12" db="EMBL/GenBank/DDBJ databases">
        <title>Genome sequence of Aneurinibacillus soli.</title>
        <authorList>
            <person name="Lee J.S."/>
            <person name="Lee K.C."/>
            <person name="Kim K.K."/>
            <person name="Lee B.W."/>
        </authorList>
    </citation>
    <scope>NUCLEOTIDE SEQUENCE [LARGE SCALE GENOMIC DNA]</scope>
    <source>
        <strain evidence="1 2">CB4</strain>
    </source>
</reference>
<dbReference type="AlphaFoldDB" id="A0A0U5AUY2"/>
<dbReference type="RefSeq" id="WP_157737879.1">
    <property type="nucleotide sequence ID" value="NZ_AP017312.1"/>
</dbReference>
<proteinExistence type="predicted"/>
<dbReference type="KEGG" id="asoc:CB4_01731"/>
<organism evidence="1 2">
    <name type="scientific">Aneurinibacillus soli</name>
    <dbReference type="NCBI Taxonomy" id="1500254"/>
    <lineage>
        <taxon>Bacteria</taxon>
        <taxon>Bacillati</taxon>
        <taxon>Bacillota</taxon>
        <taxon>Bacilli</taxon>
        <taxon>Bacillales</taxon>
        <taxon>Paenibacillaceae</taxon>
        <taxon>Aneurinibacillus group</taxon>
        <taxon>Aneurinibacillus</taxon>
    </lineage>
</organism>